<dbReference type="OrthoDB" id="110231at2"/>
<evidence type="ECO:0000256" key="3">
    <source>
        <dbReference type="ARBA" id="ARBA00022475"/>
    </source>
</evidence>
<dbReference type="Pfam" id="PF00571">
    <property type="entry name" value="CBS"/>
    <property type="match status" value="2"/>
</dbReference>
<accession>A0A021VZ12</accession>
<dbReference type="RefSeq" id="WP_034223753.1">
    <property type="nucleotide sequence ID" value="NZ_AXCW01000037.1"/>
</dbReference>
<feature type="domain" description="CNNM transmembrane" evidence="13">
    <location>
        <begin position="1"/>
        <end position="203"/>
    </location>
</feature>
<feature type="region of interest" description="Disordered" evidence="11">
    <location>
        <begin position="443"/>
        <end position="466"/>
    </location>
</feature>
<evidence type="ECO:0000313" key="14">
    <source>
        <dbReference type="EMBL" id="EYR64327.1"/>
    </source>
</evidence>
<comment type="subcellular location">
    <subcellularLocation>
        <location evidence="1">Cell membrane</location>
        <topology evidence="1">Multi-pass membrane protein</topology>
    </subcellularLocation>
</comment>
<dbReference type="Gene3D" id="3.30.465.10">
    <property type="match status" value="1"/>
</dbReference>
<evidence type="ECO:0000256" key="5">
    <source>
        <dbReference type="ARBA" id="ARBA00022737"/>
    </source>
</evidence>
<evidence type="ECO:0000256" key="1">
    <source>
        <dbReference type="ARBA" id="ARBA00004651"/>
    </source>
</evidence>
<evidence type="ECO:0000256" key="2">
    <source>
        <dbReference type="ARBA" id="ARBA00006337"/>
    </source>
</evidence>
<dbReference type="Pfam" id="PF01595">
    <property type="entry name" value="CNNM"/>
    <property type="match status" value="1"/>
</dbReference>
<dbReference type="GO" id="GO:0050660">
    <property type="term" value="F:flavin adenine dinucleotide binding"/>
    <property type="evidence" value="ECO:0007669"/>
    <property type="project" value="InterPro"/>
</dbReference>
<dbReference type="GO" id="GO:0005886">
    <property type="term" value="C:plasma membrane"/>
    <property type="evidence" value="ECO:0007669"/>
    <property type="project" value="UniProtKB-SubCell"/>
</dbReference>
<dbReference type="InterPro" id="IPR044751">
    <property type="entry name" value="Ion_transp-like_CBS"/>
</dbReference>
<keyword evidence="5" id="KW-0677">Repeat</keyword>
<evidence type="ECO:0000259" key="13">
    <source>
        <dbReference type="PROSITE" id="PS51846"/>
    </source>
</evidence>
<dbReference type="Pfam" id="PF03471">
    <property type="entry name" value="CorC_HlyC"/>
    <property type="match status" value="1"/>
</dbReference>
<dbReference type="InterPro" id="IPR002550">
    <property type="entry name" value="CNNM"/>
</dbReference>
<dbReference type="PANTHER" id="PTHR43099:SF6">
    <property type="entry name" value="UPF0053 PROTEIN RV1842C"/>
    <property type="match status" value="1"/>
</dbReference>
<dbReference type="InterPro" id="IPR000644">
    <property type="entry name" value="CBS_dom"/>
</dbReference>
<evidence type="ECO:0000259" key="12">
    <source>
        <dbReference type="PROSITE" id="PS51371"/>
    </source>
</evidence>
<evidence type="ECO:0000256" key="9">
    <source>
        <dbReference type="PROSITE-ProRule" id="PRU00703"/>
    </source>
</evidence>
<sequence length="466" mass="49541">MTVEWLLVLLVVLLVAANALFVAAEFSLVTVDRPTVARLAESGDARAVSVQKALRTLSTQLSGAQLGITVTSLVVGFIAEPSIATLLRGPVGATGISDDATAAVSFALAFAIATGAQMVFGELVPKNWAIAEPLKVGRVVAGAQRGFSRATGPLLRLLNGTANRIVRALGVEPQEELASARSAQELGSLAARSADRGLLDEGAAHRVARSVELSERTAADAMTPRPRVRFLEADDPVDEVFRLVARTGHARFPVLGEDVDHVVGAVHFKHALAVPAERRAATTIGEIARPIAAVPSAMPLDAVLDVLREGLQLAIVVDEYDGTAGIITLEDLVEEIVGEIEDEQDRPVNRHRLLPDGTWSLSGLLRPDEVAEITGLDLPEGEESDTLGGLVTERLERFSEPGDHVLLDARDENDRDDDGIAAAVRVRLDVTRLDGRRVDRLTLSVLGPQDDADDEPGEPATEAHRG</sequence>
<organism evidence="14 15">
    <name type="scientific">Actinotalea ferrariae CF5-4</name>
    <dbReference type="NCBI Taxonomy" id="948458"/>
    <lineage>
        <taxon>Bacteria</taxon>
        <taxon>Bacillati</taxon>
        <taxon>Actinomycetota</taxon>
        <taxon>Actinomycetes</taxon>
        <taxon>Micrococcales</taxon>
        <taxon>Cellulomonadaceae</taxon>
        <taxon>Actinotalea</taxon>
    </lineage>
</organism>
<dbReference type="Proteomes" id="UP000019753">
    <property type="component" value="Unassembled WGS sequence"/>
</dbReference>
<protein>
    <submittedName>
        <fullName evidence="14">Membrane protein</fullName>
    </submittedName>
</protein>
<dbReference type="SUPFAM" id="SSF54631">
    <property type="entry name" value="CBS-domain pair"/>
    <property type="match status" value="1"/>
</dbReference>
<keyword evidence="15" id="KW-1185">Reference proteome</keyword>
<dbReference type="SUPFAM" id="SSF56176">
    <property type="entry name" value="FAD-binding/transporter-associated domain-like"/>
    <property type="match status" value="1"/>
</dbReference>
<dbReference type="SMART" id="SM01091">
    <property type="entry name" value="CorC_HlyC"/>
    <property type="match status" value="1"/>
</dbReference>
<proteinExistence type="inferred from homology"/>
<dbReference type="InterPro" id="IPR036318">
    <property type="entry name" value="FAD-bd_PCMH-like_sf"/>
</dbReference>
<keyword evidence="6 10" id="KW-1133">Transmembrane helix</keyword>
<comment type="similarity">
    <text evidence="2">Belongs to the UPF0053 family.</text>
</comment>
<keyword evidence="4 10" id="KW-0812">Transmembrane</keyword>
<dbReference type="CDD" id="cd04590">
    <property type="entry name" value="CBS_pair_CorC_HlyC_assoc"/>
    <property type="match status" value="1"/>
</dbReference>
<dbReference type="InterPro" id="IPR005170">
    <property type="entry name" value="Transptr-assoc_dom"/>
</dbReference>
<evidence type="ECO:0000256" key="8">
    <source>
        <dbReference type="ARBA" id="ARBA00023136"/>
    </source>
</evidence>
<evidence type="ECO:0000256" key="6">
    <source>
        <dbReference type="ARBA" id="ARBA00022989"/>
    </source>
</evidence>
<dbReference type="AlphaFoldDB" id="A0A021VZ12"/>
<name>A0A021VZ12_9CELL</name>
<evidence type="ECO:0000256" key="11">
    <source>
        <dbReference type="SAM" id="MobiDB-lite"/>
    </source>
</evidence>
<feature type="domain" description="CBS" evidence="12">
    <location>
        <begin position="287"/>
        <end position="343"/>
    </location>
</feature>
<gene>
    <name evidence="14" type="ORF">N866_12630</name>
</gene>
<dbReference type="PROSITE" id="PS51371">
    <property type="entry name" value="CBS"/>
    <property type="match status" value="2"/>
</dbReference>
<dbReference type="EMBL" id="AXCW01000037">
    <property type="protein sequence ID" value="EYR64327.1"/>
    <property type="molecule type" value="Genomic_DNA"/>
</dbReference>
<keyword evidence="7 9" id="KW-0129">CBS domain</keyword>
<keyword evidence="8 10" id="KW-0472">Membrane</keyword>
<keyword evidence="3" id="KW-1003">Cell membrane</keyword>
<evidence type="ECO:0000256" key="10">
    <source>
        <dbReference type="PROSITE-ProRule" id="PRU01193"/>
    </source>
</evidence>
<reference evidence="14 15" key="1">
    <citation type="submission" date="2014-01" db="EMBL/GenBank/DDBJ databases">
        <title>Actinotalea ferrariae CF5-4.</title>
        <authorList>
            <person name="Chen F."/>
            <person name="Li Y."/>
            <person name="Wang G."/>
        </authorList>
    </citation>
    <scope>NUCLEOTIDE SEQUENCE [LARGE SCALE GENOMIC DNA]</scope>
    <source>
        <strain evidence="14 15">CF5-4</strain>
    </source>
</reference>
<evidence type="ECO:0000256" key="4">
    <source>
        <dbReference type="ARBA" id="ARBA00022692"/>
    </source>
</evidence>
<dbReference type="InterPro" id="IPR016169">
    <property type="entry name" value="FAD-bd_PCMH_sub2"/>
</dbReference>
<evidence type="ECO:0000256" key="7">
    <source>
        <dbReference type="ARBA" id="ARBA00023122"/>
    </source>
</evidence>
<feature type="domain" description="CBS" evidence="12">
    <location>
        <begin position="222"/>
        <end position="282"/>
    </location>
</feature>
<dbReference type="PROSITE" id="PS51846">
    <property type="entry name" value="CNNM"/>
    <property type="match status" value="1"/>
</dbReference>
<dbReference type="Gene3D" id="3.10.580.10">
    <property type="entry name" value="CBS-domain"/>
    <property type="match status" value="1"/>
</dbReference>
<comment type="caution">
    <text evidence="14">The sequence shown here is derived from an EMBL/GenBank/DDBJ whole genome shotgun (WGS) entry which is preliminary data.</text>
</comment>
<dbReference type="PANTHER" id="PTHR43099">
    <property type="entry name" value="UPF0053 PROTEIN YRKA"/>
    <property type="match status" value="1"/>
</dbReference>
<dbReference type="InterPro" id="IPR046342">
    <property type="entry name" value="CBS_dom_sf"/>
</dbReference>
<evidence type="ECO:0000313" key="15">
    <source>
        <dbReference type="Proteomes" id="UP000019753"/>
    </source>
</evidence>
<dbReference type="InterPro" id="IPR051676">
    <property type="entry name" value="UPF0053_domain"/>
</dbReference>